<feature type="domain" description="D-serine dehydratase-like" evidence="3">
    <location>
        <begin position="263"/>
        <end position="351"/>
    </location>
</feature>
<evidence type="ECO:0000313" key="5">
    <source>
        <dbReference type="Proteomes" id="UP000320176"/>
    </source>
</evidence>
<evidence type="ECO:0000313" key="4">
    <source>
        <dbReference type="EMBL" id="TWU02126.1"/>
    </source>
</evidence>
<evidence type="ECO:0000256" key="1">
    <source>
        <dbReference type="ARBA" id="ARBA00005323"/>
    </source>
</evidence>
<keyword evidence="2 4" id="KW-0456">Lyase</keyword>
<dbReference type="PANTHER" id="PTHR28004">
    <property type="entry name" value="ZGC:162816-RELATED"/>
    <property type="match status" value="1"/>
</dbReference>
<name>A0A5C6AST2_9BACT</name>
<dbReference type="GO" id="GO:0036088">
    <property type="term" value="P:D-serine catabolic process"/>
    <property type="evidence" value="ECO:0007669"/>
    <property type="project" value="TreeGrafter"/>
</dbReference>
<dbReference type="EMBL" id="SJPN01000004">
    <property type="protein sequence ID" value="TWU02126.1"/>
    <property type="molecule type" value="Genomic_DNA"/>
</dbReference>
<keyword evidence="5" id="KW-1185">Reference proteome</keyword>
<dbReference type="InterPro" id="IPR029066">
    <property type="entry name" value="PLP-binding_barrel"/>
</dbReference>
<dbReference type="GO" id="GO:0008721">
    <property type="term" value="F:D-serine ammonia-lyase activity"/>
    <property type="evidence" value="ECO:0007669"/>
    <property type="project" value="TreeGrafter"/>
</dbReference>
<dbReference type="PANTHER" id="PTHR28004:SF2">
    <property type="entry name" value="D-SERINE DEHYDRATASE"/>
    <property type="match status" value="1"/>
</dbReference>
<organism evidence="4 5">
    <name type="scientific">Stieleria varia</name>
    <dbReference type="NCBI Taxonomy" id="2528005"/>
    <lineage>
        <taxon>Bacteria</taxon>
        <taxon>Pseudomonadati</taxon>
        <taxon>Planctomycetota</taxon>
        <taxon>Planctomycetia</taxon>
        <taxon>Pirellulales</taxon>
        <taxon>Pirellulaceae</taxon>
        <taxon>Stieleria</taxon>
    </lineage>
</organism>
<evidence type="ECO:0000256" key="2">
    <source>
        <dbReference type="ARBA" id="ARBA00023239"/>
    </source>
</evidence>
<dbReference type="Gene3D" id="2.40.37.20">
    <property type="entry name" value="D-serine dehydratase-like domain"/>
    <property type="match status" value="1"/>
</dbReference>
<dbReference type="EC" id="4.1.2.42" evidence="4"/>
<dbReference type="Pfam" id="PF01168">
    <property type="entry name" value="Ala_racemase_N"/>
    <property type="match status" value="1"/>
</dbReference>
<reference evidence="4 5" key="1">
    <citation type="submission" date="2019-02" db="EMBL/GenBank/DDBJ databases">
        <title>Deep-cultivation of Planctomycetes and their phenomic and genomic characterization uncovers novel biology.</title>
        <authorList>
            <person name="Wiegand S."/>
            <person name="Jogler M."/>
            <person name="Boedeker C."/>
            <person name="Pinto D."/>
            <person name="Vollmers J."/>
            <person name="Rivas-Marin E."/>
            <person name="Kohn T."/>
            <person name="Peeters S.H."/>
            <person name="Heuer A."/>
            <person name="Rast P."/>
            <person name="Oberbeckmann S."/>
            <person name="Bunk B."/>
            <person name="Jeske O."/>
            <person name="Meyerdierks A."/>
            <person name="Storesund J.E."/>
            <person name="Kallscheuer N."/>
            <person name="Luecker S."/>
            <person name="Lage O.M."/>
            <person name="Pohl T."/>
            <person name="Merkel B.J."/>
            <person name="Hornburger P."/>
            <person name="Mueller R.-W."/>
            <person name="Bruemmer F."/>
            <person name="Labrenz M."/>
            <person name="Spormann A.M."/>
            <person name="Op Den Camp H."/>
            <person name="Overmann J."/>
            <person name="Amann R."/>
            <person name="Jetten M.S.M."/>
            <person name="Mascher T."/>
            <person name="Medema M.H."/>
            <person name="Devos D.P."/>
            <person name="Kaster A.-K."/>
            <person name="Ovreas L."/>
            <person name="Rohde M."/>
            <person name="Galperin M.Y."/>
            <person name="Jogler C."/>
        </authorList>
    </citation>
    <scope>NUCLEOTIDE SEQUENCE [LARGE SCALE GENOMIC DNA]</scope>
    <source>
        <strain evidence="4 5">Pla52n</strain>
    </source>
</reference>
<dbReference type="InterPro" id="IPR026956">
    <property type="entry name" value="D-ser_dehydrat-like_dom"/>
</dbReference>
<dbReference type="SMART" id="SM01119">
    <property type="entry name" value="D-ser_dehydrat"/>
    <property type="match status" value="1"/>
</dbReference>
<dbReference type="SUPFAM" id="SSF51419">
    <property type="entry name" value="PLP-binding barrel"/>
    <property type="match status" value="1"/>
</dbReference>
<dbReference type="Pfam" id="PF14031">
    <property type="entry name" value="D-ser_dehydrat"/>
    <property type="match status" value="1"/>
</dbReference>
<protein>
    <submittedName>
        <fullName evidence="4">D-threonine aldolase</fullName>
        <ecNumber evidence="4">4.1.2.42</ecNumber>
    </submittedName>
</protein>
<dbReference type="OrthoDB" id="9788869at2"/>
<gene>
    <name evidence="4" type="ORF">Pla52n_31750</name>
</gene>
<dbReference type="InterPro" id="IPR042208">
    <property type="entry name" value="D-ser_dehydrat-like_sf"/>
</dbReference>
<dbReference type="GO" id="GO:0043876">
    <property type="term" value="F:D-threonine aldolase activity"/>
    <property type="evidence" value="ECO:0007669"/>
    <property type="project" value="UniProtKB-EC"/>
</dbReference>
<dbReference type="Gene3D" id="3.20.20.10">
    <property type="entry name" value="Alanine racemase"/>
    <property type="match status" value="1"/>
</dbReference>
<dbReference type="Proteomes" id="UP000320176">
    <property type="component" value="Unassembled WGS sequence"/>
</dbReference>
<dbReference type="RefSeq" id="WP_146520509.1">
    <property type="nucleotide sequence ID" value="NZ_CP151726.1"/>
</dbReference>
<comment type="caution">
    <text evidence="4">The sequence shown here is derived from an EMBL/GenBank/DDBJ whole genome shotgun (WGS) entry which is preliminary data.</text>
</comment>
<comment type="similarity">
    <text evidence="1">Belongs to the DSD1 family.</text>
</comment>
<accession>A0A5C6AST2</accession>
<dbReference type="InterPro" id="IPR001608">
    <property type="entry name" value="Ala_racemase_N"/>
</dbReference>
<proteinExistence type="inferred from homology"/>
<sequence>MSAAADSYWSDISGLQHLGTPGLLFDLDRIGHNIRTMIQTVGGPDHVGRLRPHVKTVKSSTIIRMQVDAGIRQFKAATVSEARAAAMAGADDVMLAHQLPGVKFTRLLQLAQSNPRTLFSTVVDNAATLTEIEQAVATHSKPFPVWIDVDCGMHRTGIELGDGAAELQSRIERSPVLKFAGLHVYDGHIHDADIDARQRQVDTILDSIRDYTSSHACPAIVCGGSPTFGLYAAQTDYQCSPGTNVLWDIGYANSYAEMPHQIAAALVTRVISHPTANTWCLDLGYKAVASEMPLPQRVMLPSVPDAMFCGHSEEHMVIETERPLSIGQTLVSLPKHICPSVALYGKATIIENGCATDRIIEIDARDR</sequence>
<dbReference type="AlphaFoldDB" id="A0A5C6AST2"/>
<dbReference type="InterPro" id="IPR051466">
    <property type="entry name" value="D-amino_acid_metab_enzyme"/>
</dbReference>
<evidence type="ECO:0000259" key="3">
    <source>
        <dbReference type="SMART" id="SM01119"/>
    </source>
</evidence>